<dbReference type="Gramene" id="Pp3c3_16180V3.1">
    <property type="protein sequence ID" value="Pp3c3_16180V3.1"/>
    <property type="gene ID" value="Pp3c3_16180"/>
</dbReference>
<evidence type="ECO:0000313" key="3">
    <source>
        <dbReference type="EnsemblPlants" id="Pp3c3_16180V3.1"/>
    </source>
</evidence>
<feature type="transmembrane region" description="Helical" evidence="1">
    <location>
        <begin position="20"/>
        <end position="38"/>
    </location>
</feature>
<organism evidence="2">
    <name type="scientific">Physcomitrium patens</name>
    <name type="common">Spreading-leaved earth moss</name>
    <name type="synonym">Physcomitrella patens</name>
    <dbReference type="NCBI Taxonomy" id="3218"/>
    <lineage>
        <taxon>Eukaryota</taxon>
        <taxon>Viridiplantae</taxon>
        <taxon>Streptophyta</taxon>
        <taxon>Embryophyta</taxon>
        <taxon>Bryophyta</taxon>
        <taxon>Bryophytina</taxon>
        <taxon>Bryopsida</taxon>
        <taxon>Funariidae</taxon>
        <taxon>Funariales</taxon>
        <taxon>Funariaceae</taxon>
        <taxon>Physcomitrium</taxon>
    </lineage>
</organism>
<sequence length="44" mass="4850">MDASKAEPMKKKWDIGSQCYVCQNAPMLIVLVAGGIFFQKATET</sequence>
<dbReference type="InParanoid" id="A0A2K1KUT8"/>
<keyword evidence="4" id="KW-1185">Reference proteome</keyword>
<protein>
    <submittedName>
        <fullName evidence="2 3">Uncharacterized protein</fullName>
    </submittedName>
</protein>
<reference evidence="3" key="3">
    <citation type="submission" date="2020-12" db="UniProtKB">
        <authorList>
            <consortium name="EnsemblPlants"/>
        </authorList>
    </citation>
    <scope>IDENTIFICATION</scope>
</reference>
<reference evidence="2 4" key="2">
    <citation type="journal article" date="2018" name="Plant J.">
        <title>The Physcomitrella patens chromosome-scale assembly reveals moss genome structure and evolution.</title>
        <authorList>
            <person name="Lang D."/>
            <person name="Ullrich K.K."/>
            <person name="Murat F."/>
            <person name="Fuchs J."/>
            <person name="Jenkins J."/>
            <person name="Haas F.B."/>
            <person name="Piednoel M."/>
            <person name="Gundlach H."/>
            <person name="Van Bel M."/>
            <person name="Meyberg R."/>
            <person name="Vives C."/>
            <person name="Morata J."/>
            <person name="Symeonidi A."/>
            <person name="Hiss M."/>
            <person name="Muchero W."/>
            <person name="Kamisugi Y."/>
            <person name="Saleh O."/>
            <person name="Blanc G."/>
            <person name="Decker E.L."/>
            <person name="van Gessel N."/>
            <person name="Grimwood J."/>
            <person name="Hayes R.D."/>
            <person name="Graham S.W."/>
            <person name="Gunter L.E."/>
            <person name="McDaniel S.F."/>
            <person name="Hoernstein S.N.W."/>
            <person name="Larsson A."/>
            <person name="Li F.W."/>
            <person name="Perroud P.F."/>
            <person name="Phillips J."/>
            <person name="Ranjan P."/>
            <person name="Rokshar D.S."/>
            <person name="Rothfels C.J."/>
            <person name="Schneider L."/>
            <person name="Shu S."/>
            <person name="Stevenson D.W."/>
            <person name="Thummler F."/>
            <person name="Tillich M."/>
            <person name="Villarreal Aguilar J.C."/>
            <person name="Widiez T."/>
            <person name="Wong G.K."/>
            <person name="Wymore A."/>
            <person name="Zhang Y."/>
            <person name="Zimmer A.D."/>
            <person name="Quatrano R.S."/>
            <person name="Mayer K.F.X."/>
            <person name="Goodstein D."/>
            <person name="Casacuberta J.M."/>
            <person name="Vandepoele K."/>
            <person name="Reski R."/>
            <person name="Cuming A.C."/>
            <person name="Tuskan G.A."/>
            <person name="Maumus F."/>
            <person name="Salse J."/>
            <person name="Schmutz J."/>
            <person name="Rensing S.A."/>
        </authorList>
    </citation>
    <scope>NUCLEOTIDE SEQUENCE [LARGE SCALE GENOMIC DNA]</scope>
    <source>
        <strain evidence="3 4">cv. Gransden 2004</strain>
    </source>
</reference>
<keyword evidence="1" id="KW-0472">Membrane</keyword>
<dbReference type="AlphaFoldDB" id="A0A2K1KUT8"/>
<dbReference type="EMBL" id="ABEU02000003">
    <property type="protein sequence ID" value="PNR57510.1"/>
    <property type="molecule type" value="Genomic_DNA"/>
</dbReference>
<keyword evidence="1" id="KW-0812">Transmembrane</keyword>
<evidence type="ECO:0000256" key="1">
    <source>
        <dbReference type="SAM" id="Phobius"/>
    </source>
</evidence>
<dbReference type="EnsemblPlants" id="Pp3c3_16180V3.1">
    <property type="protein sequence ID" value="Pp3c3_16180V3.1"/>
    <property type="gene ID" value="Pp3c3_16180"/>
</dbReference>
<evidence type="ECO:0000313" key="2">
    <source>
        <dbReference type="EMBL" id="PNR57510.1"/>
    </source>
</evidence>
<dbReference type="Proteomes" id="UP000006727">
    <property type="component" value="Chromosome 3"/>
</dbReference>
<gene>
    <name evidence="2" type="ORF">PHYPA_004504</name>
</gene>
<name>A0A2K1KUT8_PHYPA</name>
<keyword evidence="1" id="KW-1133">Transmembrane helix</keyword>
<proteinExistence type="predicted"/>
<accession>A0A2K1KUT8</accession>
<reference evidence="2 4" key="1">
    <citation type="journal article" date="2008" name="Science">
        <title>The Physcomitrella genome reveals evolutionary insights into the conquest of land by plants.</title>
        <authorList>
            <person name="Rensing S."/>
            <person name="Lang D."/>
            <person name="Zimmer A."/>
            <person name="Terry A."/>
            <person name="Salamov A."/>
            <person name="Shapiro H."/>
            <person name="Nishiyama T."/>
            <person name="Perroud P.-F."/>
            <person name="Lindquist E."/>
            <person name="Kamisugi Y."/>
            <person name="Tanahashi T."/>
            <person name="Sakakibara K."/>
            <person name="Fujita T."/>
            <person name="Oishi K."/>
            <person name="Shin-I T."/>
            <person name="Kuroki Y."/>
            <person name="Toyoda A."/>
            <person name="Suzuki Y."/>
            <person name="Hashimoto A."/>
            <person name="Yamaguchi K."/>
            <person name="Sugano A."/>
            <person name="Kohara Y."/>
            <person name="Fujiyama A."/>
            <person name="Anterola A."/>
            <person name="Aoki S."/>
            <person name="Ashton N."/>
            <person name="Barbazuk W.B."/>
            <person name="Barker E."/>
            <person name="Bennetzen J."/>
            <person name="Bezanilla M."/>
            <person name="Blankenship R."/>
            <person name="Cho S.H."/>
            <person name="Dutcher S."/>
            <person name="Estelle M."/>
            <person name="Fawcett J.A."/>
            <person name="Gundlach H."/>
            <person name="Hanada K."/>
            <person name="Heyl A."/>
            <person name="Hicks K.A."/>
            <person name="Hugh J."/>
            <person name="Lohr M."/>
            <person name="Mayer K."/>
            <person name="Melkozernov A."/>
            <person name="Murata T."/>
            <person name="Nelson D."/>
            <person name="Pils B."/>
            <person name="Prigge M."/>
            <person name="Reiss B."/>
            <person name="Renner T."/>
            <person name="Rombauts S."/>
            <person name="Rushton P."/>
            <person name="Sanderfoot A."/>
            <person name="Schween G."/>
            <person name="Shiu S.-H."/>
            <person name="Stueber K."/>
            <person name="Theodoulou F.L."/>
            <person name="Tu H."/>
            <person name="Van de Peer Y."/>
            <person name="Verrier P.J."/>
            <person name="Waters E."/>
            <person name="Wood A."/>
            <person name="Yang L."/>
            <person name="Cove D."/>
            <person name="Cuming A."/>
            <person name="Hasebe M."/>
            <person name="Lucas S."/>
            <person name="Mishler D.B."/>
            <person name="Reski R."/>
            <person name="Grigoriev I."/>
            <person name="Quatrano R.S."/>
            <person name="Boore J.L."/>
        </authorList>
    </citation>
    <scope>NUCLEOTIDE SEQUENCE [LARGE SCALE GENOMIC DNA]</scope>
    <source>
        <strain evidence="3 4">cv. Gransden 2004</strain>
    </source>
</reference>
<evidence type="ECO:0000313" key="4">
    <source>
        <dbReference type="Proteomes" id="UP000006727"/>
    </source>
</evidence>